<sequence length="166" mass="19407">MERIFGLGPVVGDDPKVLILGSMPSVESLRKQEYYGNKRNHFWKIMFQLFDSHERTEYEDKIAFIKDKNIALWDVLYSCYREGSLDSNIKSEEPNEIESFVKNHPNLRLIVCNGTKAYKSYQKYMGLNRFPGLEVIKLSSTSPVPGKYNKTLEGKLQEWKKIKEYL</sequence>
<dbReference type="GO" id="GO:0033958">
    <property type="term" value="F:DNA-deoxyinosine glycosylase activity"/>
    <property type="evidence" value="ECO:0007669"/>
    <property type="project" value="UniProtKB-EC"/>
</dbReference>
<feature type="domain" description="Uracil-DNA glycosylase-like" evidence="1">
    <location>
        <begin position="12"/>
        <end position="148"/>
    </location>
</feature>
<keyword evidence="2" id="KW-0378">Hydrolase</keyword>
<evidence type="ECO:0000313" key="2">
    <source>
        <dbReference type="EMBL" id="MFD1778518.1"/>
    </source>
</evidence>
<organism evidence="2 3">
    <name type="scientific">Fredinandcohnia salidurans</name>
    <dbReference type="NCBI Taxonomy" id="2595041"/>
    <lineage>
        <taxon>Bacteria</taxon>
        <taxon>Bacillati</taxon>
        <taxon>Bacillota</taxon>
        <taxon>Bacilli</taxon>
        <taxon>Bacillales</taxon>
        <taxon>Bacillaceae</taxon>
        <taxon>Fredinandcohnia</taxon>
    </lineage>
</organism>
<dbReference type="InterPro" id="IPR026353">
    <property type="entry name" value="Hypoxan-DNA_Glyclase"/>
</dbReference>
<evidence type="ECO:0000259" key="1">
    <source>
        <dbReference type="Pfam" id="PF03167"/>
    </source>
</evidence>
<keyword evidence="3" id="KW-1185">Reference proteome</keyword>
<dbReference type="SUPFAM" id="SSF52141">
    <property type="entry name" value="Uracil-DNA glycosylase-like"/>
    <property type="match status" value="1"/>
</dbReference>
<dbReference type="InterPro" id="IPR036895">
    <property type="entry name" value="Uracil-DNA_glycosylase-like_sf"/>
</dbReference>
<dbReference type="EMBL" id="JBHUEK010000010">
    <property type="protein sequence ID" value="MFD1778518.1"/>
    <property type="molecule type" value="Genomic_DNA"/>
</dbReference>
<dbReference type="InterPro" id="IPR005122">
    <property type="entry name" value="Uracil-DNA_glycosylase-like"/>
</dbReference>
<dbReference type="Pfam" id="PF03167">
    <property type="entry name" value="UDG"/>
    <property type="match status" value="1"/>
</dbReference>
<name>A0ABW4MKS6_9BACI</name>
<dbReference type="EC" id="3.2.2.15" evidence="2"/>
<dbReference type="RefSeq" id="WP_388036769.1">
    <property type="nucleotide sequence ID" value="NZ_JBHUEK010000010.1"/>
</dbReference>
<keyword evidence="2" id="KW-0326">Glycosidase</keyword>
<dbReference type="Gene3D" id="3.40.470.10">
    <property type="entry name" value="Uracil-DNA glycosylase-like domain"/>
    <property type="match status" value="1"/>
</dbReference>
<evidence type="ECO:0000313" key="3">
    <source>
        <dbReference type="Proteomes" id="UP001597227"/>
    </source>
</evidence>
<dbReference type="Proteomes" id="UP001597227">
    <property type="component" value="Unassembled WGS sequence"/>
</dbReference>
<proteinExistence type="predicted"/>
<accession>A0ABW4MKS6</accession>
<dbReference type="NCBIfam" id="TIGR04274">
    <property type="entry name" value="hypoxanDNAglyco"/>
    <property type="match status" value="1"/>
</dbReference>
<gene>
    <name evidence="2" type="ORF">ACFSFW_07540</name>
</gene>
<comment type="caution">
    <text evidence="2">The sequence shown here is derived from an EMBL/GenBank/DDBJ whole genome shotgun (WGS) entry which is preliminary data.</text>
</comment>
<reference evidence="3" key="1">
    <citation type="journal article" date="2019" name="Int. J. Syst. Evol. Microbiol.">
        <title>The Global Catalogue of Microorganisms (GCM) 10K type strain sequencing project: providing services to taxonomists for standard genome sequencing and annotation.</title>
        <authorList>
            <consortium name="The Broad Institute Genomics Platform"/>
            <consortium name="The Broad Institute Genome Sequencing Center for Infectious Disease"/>
            <person name="Wu L."/>
            <person name="Ma J."/>
        </authorList>
    </citation>
    <scope>NUCLEOTIDE SEQUENCE [LARGE SCALE GENOMIC DNA]</scope>
    <source>
        <strain evidence="3">CCUG 15531</strain>
    </source>
</reference>
<protein>
    <submittedName>
        <fullName evidence="2">DNA-deoxyinosine glycosylase</fullName>
        <ecNumber evidence="2">3.2.2.15</ecNumber>
    </submittedName>
</protein>
<dbReference type="CDD" id="cd10032">
    <property type="entry name" value="UDG-F6_HDG"/>
    <property type="match status" value="1"/>
</dbReference>